<evidence type="ECO:0000313" key="2">
    <source>
        <dbReference type="Proteomes" id="UP000093044"/>
    </source>
</evidence>
<evidence type="ECO:0000313" key="1">
    <source>
        <dbReference type="EMBL" id="ANZ44224.1"/>
    </source>
</evidence>
<dbReference type="EMBL" id="CP016757">
    <property type="protein sequence ID" value="ANZ44224.1"/>
    <property type="molecule type" value="Genomic_DNA"/>
</dbReference>
<dbReference type="Gene3D" id="2.10.10.20">
    <property type="entry name" value="Carbohydrate-binding module superfamily 5/12"/>
    <property type="match status" value="1"/>
</dbReference>
<accession>A0A1B2I2M7</accession>
<dbReference type="RefSeq" id="WP_066743142.1">
    <property type="nucleotide sequence ID" value="NZ_CP016757.1"/>
</dbReference>
<dbReference type="OrthoDB" id="8197at2"/>
<protein>
    <submittedName>
        <fullName evidence="1">Uncharacterized protein</fullName>
    </submittedName>
</protein>
<dbReference type="Proteomes" id="UP000093044">
    <property type="component" value="Chromosome"/>
</dbReference>
<name>A0A1B2I2M7_9BACT</name>
<keyword evidence="2" id="KW-1185">Reference proteome</keyword>
<dbReference type="STRING" id="1197717.BED41_03435"/>
<reference evidence="1" key="1">
    <citation type="submission" date="2016-08" db="EMBL/GenBank/DDBJ databases">
        <title>Complete genome of Cloacibacillus porcorum.</title>
        <authorList>
            <person name="Looft T."/>
            <person name="Bayles D.O."/>
            <person name="Alt D.P."/>
        </authorList>
    </citation>
    <scope>NUCLEOTIDE SEQUENCE [LARGE SCALE GENOMIC DNA]</scope>
    <source>
        <strain evidence="1">CL-84</strain>
    </source>
</reference>
<sequence length="73" mass="7591">MSTSYKVRVAPVPKGAFSTTAAYKKNDIVRYGTASYIFTADKTAGAWNAAIVQLVCQDGIGAEIMDGGNSAGI</sequence>
<gene>
    <name evidence="1" type="ORF">BED41_03435</name>
</gene>
<dbReference type="AlphaFoldDB" id="A0A1B2I2M7"/>
<dbReference type="GeneID" id="83056905"/>
<dbReference type="KEGG" id="cpor:BED41_03435"/>
<proteinExistence type="predicted"/>
<organism evidence="1 2">
    <name type="scientific">Cloacibacillus porcorum</name>
    <dbReference type="NCBI Taxonomy" id="1197717"/>
    <lineage>
        <taxon>Bacteria</taxon>
        <taxon>Thermotogati</taxon>
        <taxon>Synergistota</taxon>
        <taxon>Synergistia</taxon>
        <taxon>Synergistales</taxon>
        <taxon>Synergistaceae</taxon>
        <taxon>Cloacibacillus</taxon>
    </lineage>
</organism>